<gene>
    <name evidence="3" type="ORF">IAC43_05060</name>
</gene>
<sequence>QGYDFKYNYPDGKIVVTDKVINGHSLNFTMNNGKLVWADYDSRSEGKATAHDLVYGTSLKIDDTDYVINWYIPNYGINWAGEHPEEAEGTLHNFDLDTNVLVYDVADGMAKPVKVYGALETVPVDPPVDPEPPVIDPEYPEYPELPDYDPPEVDIDDPDVPLVENPDEPEEPTEVIDDEETPLTPSIPDEVVDEIIAEIEDEVTPLTSVPQTGAEMPAATAALPAGVLALAVSAVVRRIRRKD</sequence>
<accession>A0A9D1H6F8</accession>
<evidence type="ECO:0008006" key="5">
    <source>
        <dbReference type="Google" id="ProtNLM"/>
    </source>
</evidence>
<feature type="compositionally biased region" description="Pro residues" evidence="1">
    <location>
        <begin position="124"/>
        <end position="135"/>
    </location>
</feature>
<feature type="compositionally biased region" description="Acidic residues" evidence="1">
    <location>
        <begin position="138"/>
        <end position="181"/>
    </location>
</feature>
<evidence type="ECO:0000256" key="2">
    <source>
        <dbReference type="SAM" id="Phobius"/>
    </source>
</evidence>
<dbReference type="EMBL" id="DVLW01000135">
    <property type="protein sequence ID" value="HIT94533.1"/>
    <property type="molecule type" value="Genomic_DNA"/>
</dbReference>
<proteinExistence type="predicted"/>
<feature type="transmembrane region" description="Helical" evidence="2">
    <location>
        <begin position="216"/>
        <end position="236"/>
    </location>
</feature>
<keyword evidence="2" id="KW-1133">Transmembrane helix</keyword>
<reference evidence="3" key="2">
    <citation type="journal article" date="2021" name="PeerJ">
        <title>Extensive microbial diversity within the chicken gut microbiome revealed by metagenomics and culture.</title>
        <authorList>
            <person name="Gilroy R."/>
            <person name="Ravi A."/>
            <person name="Getino M."/>
            <person name="Pursley I."/>
            <person name="Horton D.L."/>
            <person name="Alikhan N.F."/>
            <person name="Baker D."/>
            <person name="Gharbi K."/>
            <person name="Hall N."/>
            <person name="Watson M."/>
            <person name="Adriaenssens E.M."/>
            <person name="Foster-Nyarko E."/>
            <person name="Jarju S."/>
            <person name="Secka A."/>
            <person name="Antonio M."/>
            <person name="Oren A."/>
            <person name="Chaudhuri R.R."/>
            <person name="La Ragione R."/>
            <person name="Hildebrand F."/>
            <person name="Pallen M.J."/>
        </authorList>
    </citation>
    <scope>NUCLEOTIDE SEQUENCE</scope>
    <source>
        <strain evidence="3">ChiBcec7-5410</strain>
    </source>
</reference>
<feature type="region of interest" description="Disordered" evidence="1">
    <location>
        <begin position="124"/>
        <end position="186"/>
    </location>
</feature>
<evidence type="ECO:0000256" key="1">
    <source>
        <dbReference type="SAM" id="MobiDB-lite"/>
    </source>
</evidence>
<dbReference type="Proteomes" id="UP000824160">
    <property type="component" value="Unassembled WGS sequence"/>
</dbReference>
<protein>
    <recommendedName>
        <fullName evidence="5">Gram-positive cocci surface proteins LPxTG domain-containing protein</fullName>
    </recommendedName>
</protein>
<evidence type="ECO:0000313" key="4">
    <source>
        <dbReference type="Proteomes" id="UP000824160"/>
    </source>
</evidence>
<organism evidence="3 4">
    <name type="scientific">Candidatus Faecivivens stercoripullorum</name>
    <dbReference type="NCBI Taxonomy" id="2840805"/>
    <lineage>
        <taxon>Bacteria</taxon>
        <taxon>Bacillati</taxon>
        <taxon>Bacillota</taxon>
        <taxon>Clostridia</taxon>
        <taxon>Eubacteriales</taxon>
        <taxon>Oscillospiraceae</taxon>
        <taxon>Oscillospiraceae incertae sedis</taxon>
        <taxon>Candidatus Faecivivens</taxon>
    </lineage>
</organism>
<keyword evidence="2" id="KW-0472">Membrane</keyword>
<reference evidence="3" key="1">
    <citation type="submission" date="2020-10" db="EMBL/GenBank/DDBJ databases">
        <authorList>
            <person name="Gilroy R."/>
        </authorList>
    </citation>
    <scope>NUCLEOTIDE SEQUENCE</scope>
    <source>
        <strain evidence="3">ChiBcec7-5410</strain>
    </source>
</reference>
<name>A0A9D1H6F8_9FIRM</name>
<comment type="caution">
    <text evidence="3">The sequence shown here is derived from an EMBL/GenBank/DDBJ whole genome shotgun (WGS) entry which is preliminary data.</text>
</comment>
<feature type="non-terminal residue" evidence="3">
    <location>
        <position position="1"/>
    </location>
</feature>
<evidence type="ECO:0000313" key="3">
    <source>
        <dbReference type="EMBL" id="HIT94533.1"/>
    </source>
</evidence>
<dbReference type="AlphaFoldDB" id="A0A9D1H6F8"/>
<keyword evidence="2" id="KW-0812">Transmembrane</keyword>